<organism evidence="5 6">
    <name type="scientific">Clostridium acetobutylicum (strain ATCC 824 / DSM 792 / JCM 1419 / IAM 19013 / LMG 5710 / NBRC 13948 / NRRL B-527 / VKM B-1787 / 2291 / W)</name>
    <dbReference type="NCBI Taxonomy" id="272562"/>
    <lineage>
        <taxon>Bacteria</taxon>
        <taxon>Bacillati</taxon>
        <taxon>Bacillota</taxon>
        <taxon>Clostridia</taxon>
        <taxon>Eubacteriales</taxon>
        <taxon>Clostridiaceae</taxon>
        <taxon>Clostridium</taxon>
    </lineage>
</organism>
<dbReference type="PANTHER" id="PTHR42756">
    <property type="entry name" value="TRANSCRIPTIONAL REGULATOR, MARR"/>
    <property type="match status" value="1"/>
</dbReference>
<dbReference type="RefSeq" id="WP_010966676.1">
    <property type="nucleotide sequence ID" value="NC_003030.1"/>
</dbReference>
<dbReference type="PRINTS" id="PR00598">
    <property type="entry name" value="HTHMARR"/>
</dbReference>
<evidence type="ECO:0000259" key="4">
    <source>
        <dbReference type="PROSITE" id="PS50995"/>
    </source>
</evidence>
<dbReference type="PROSITE" id="PS01117">
    <property type="entry name" value="HTH_MARR_1"/>
    <property type="match status" value="1"/>
</dbReference>
<dbReference type="STRING" id="272562.CA_C3406"/>
<keyword evidence="2" id="KW-0238">DNA-binding</keyword>
<dbReference type="InterPro" id="IPR000835">
    <property type="entry name" value="HTH_MarR-typ"/>
</dbReference>
<sequence>MDNFMDYIYRDFHIMQQTYATLVSVNNKIQIQTDKYSDNITSRQYMTILAIFHLPEDETTLNNIAKKLGTTKQNIKQIINILEGKGYVQTMPSKQDKRAINVSVTKEGWQVAESYAEKSFELFGDIFNDFSVEEMKILWMLLKKLYRFDGEEQDGFEEDANPSGELTEEQIEMAEAFARRRREKYGSK</sequence>
<dbReference type="InterPro" id="IPR036390">
    <property type="entry name" value="WH_DNA-bd_sf"/>
</dbReference>
<dbReference type="PATRIC" id="fig|272562.8.peg.3587"/>
<evidence type="ECO:0000256" key="2">
    <source>
        <dbReference type="ARBA" id="ARBA00023125"/>
    </source>
</evidence>
<dbReference type="eggNOG" id="COG1846">
    <property type="taxonomic scope" value="Bacteria"/>
</dbReference>
<dbReference type="GO" id="GO:0003700">
    <property type="term" value="F:DNA-binding transcription factor activity"/>
    <property type="evidence" value="ECO:0007669"/>
    <property type="project" value="InterPro"/>
</dbReference>
<evidence type="ECO:0000313" key="6">
    <source>
        <dbReference type="Proteomes" id="UP000000814"/>
    </source>
</evidence>
<dbReference type="EMBL" id="AE001437">
    <property type="protein sequence ID" value="AAK81336.1"/>
    <property type="molecule type" value="Genomic_DNA"/>
</dbReference>
<dbReference type="GO" id="GO:0003677">
    <property type="term" value="F:DNA binding"/>
    <property type="evidence" value="ECO:0007669"/>
    <property type="project" value="UniProtKB-KW"/>
</dbReference>
<dbReference type="OrthoDB" id="1644269at2"/>
<dbReference type="KEGG" id="cac:CA_C3406"/>
<dbReference type="PROSITE" id="PS50995">
    <property type="entry name" value="HTH_MARR_2"/>
    <property type="match status" value="1"/>
</dbReference>
<dbReference type="SMR" id="Q97DR6"/>
<dbReference type="HOGENOM" id="CLU_107565_0_0_9"/>
<dbReference type="PIR" id="E97318">
    <property type="entry name" value="E97318"/>
</dbReference>
<dbReference type="PANTHER" id="PTHR42756:SF1">
    <property type="entry name" value="TRANSCRIPTIONAL REPRESSOR OF EMRAB OPERON"/>
    <property type="match status" value="1"/>
</dbReference>
<proteinExistence type="predicted"/>
<evidence type="ECO:0000256" key="1">
    <source>
        <dbReference type="ARBA" id="ARBA00023015"/>
    </source>
</evidence>
<dbReference type="SMART" id="SM00347">
    <property type="entry name" value="HTH_MARR"/>
    <property type="match status" value="1"/>
</dbReference>
<dbReference type="Gene3D" id="1.10.10.10">
    <property type="entry name" value="Winged helix-like DNA-binding domain superfamily/Winged helix DNA-binding domain"/>
    <property type="match status" value="1"/>
</dbReference>
<dbReference type="Proteomes" id="UP000000814">
    <property type="component" value="Chromosome"/>
</dbReference>
<keyword evidence="6" id="KW-1185">Reference proteome</keyword>
<feature type="domain" description="HTH marR-type" evidence="4">
    <location>
        <begin position="15"/>
        <end position="147"/>
    </location>
</feature>
<dbReference type="Pfam" id="PF12802">
    <property type="entry name" value="MarR_2"/>
    <property type="match status" value="1"/>
</dbReference>
<dbReference type="InterPro" id="IPR023187">
    <property type="entry name" value="Tscrpt_reg_MarR-type_CS"/>
</dbReference>
<dbReference type="AlphaFoldDB" id="Q97DR6"/>
<dbReference type="InterPro" id="IPR036388">
    <property type="entry name" value="WH-like_DNA-bd_sf"/>
</dbReference>
<dbReference type="SUPFAM" id="SSF46785">
    <property type="entry name" value="Winged helix' DNA-binding domain"/>
    <property type="match status" value="1"/>
</dbReference>
<keyword evidence="3" id="KW-0804">Transcription</keyword>
<accession>Q97DR6</accession>
<protein>
    <submittedName>
        <fullName evidence="5">Transcriptional regulator, MarR/EmrR family</fullName>
    </submittedName>
</protein>
<evidence type="ECO:0000313" key="5">
    <source>
        <dbReference type="EMBL" id="AAK81336.1"/>
    </source>
</evidence>
<keyword evidence="1" id="KW-0805">Transcription regulation</keyword>
<dbReference type="GeneID" id="44999900"/>
<gene>
    <name evidence="5" type="ordered locus">CA_C3406</name>
</gene>
<evidence type="ECO:0000256" key="3">
    <source>
        <dbReference type="ARBA" id="ARBA00023163"/>
    </source>
</evidence>
<reference evidence="5 6" key="1">
    <citation type="journal article" date="2001" name="J. Bacteriol.">
        <title>Genome sequence and comparative analysis of the solvent-producing bacterium Clostridium acetobutylicum.</title>
        <authorList>
            <person name="Nolling J."/>
            <person name="Breton G."/>
            <person name="Omelchenko M.V."/>
            <person name="Makarova K.S."/>
            <person name="Zeng Q."/>
            <person name="Gibson R."/>
            <person name="Lee H.M."/>
            <person name="Dubois J."/>
            <person name="Qiu D."/>
            <person name="Hitti J."/>
            <person name="Wolf Y.I."/>
            <person name="Tatusov R.L."/>
            <person name="Sabathe F."/>
            <person name="Doucette-Stamm L."/>
            <person name="Soucaille P."/>
            <person name="Daly M.J."/>
            <person name="Bennett G.N."/>
            <person name="Koonin E.V."/>
            <person name="Smith D.R."/>
        </authorList>
    </citation>
    <scope>NUCLEOTIDE SEQUENCE [LARGE SCALE GENOMIC DNA]</scope>
    <source>
        <strain evidence="6">ATCC 824 / DSM 792 / JCM 1419 / LMG 5710 / VKM B-1787</strain>
    </source>
</reference>
<name>Q97DR6_CLOAB</name>